<feature type="compositionally biased region" description="Low complexity" evidence="1">
    <location>
        <begin position="153"/>
        <end position="162"/>
    </location>
</feature>
<comment type="caution">
    <text evidence="2">The sequence shown here is derived from an EMBL/GenBank/DDBJ whole genome shotgun (WGS) entry which is preliminary data.</text>
</comment>
<evidence type="ECO:0000256" key="1">
    <source>
        <dbReference type="SAM" id="MobiDB-lite"/>
    </source>
</evidence>
<dbReference type="AlphaFoldDB" id="A0A9D4UFE9"/>
<sequence>MLQTIFGISNCLHTFGAKSDMDTVLRKRFTSPFSISRASAEGNKHYPLASTLQRELSPIHGGQWSMPSLTPASSSRAEVSKSESLMSSNRSQENGLKSLDPVTESISERGSRQKVCRSLFSSKPTGCEQKCDLEQQSYLKKQAQYHKEDQGHSSSTSDLLGTSSKKTPILLAELSTPEILPEANTMNAAPGCLMHGGLTGLLKVVDVQCTSDFCDLLKPEAVEKFRSAITPTKAHLSPFTSSLDSSIDPVIICLDSQDSCSQNPRQPSKEKFVQMPTAGVSASCKVLTNNNSMSGDPCGATKSKKHHIQAPSLCDSMVSDMSSNKRRMIRGFSVPRCGRLTNQSYQEQAKEFQEILSSKVRQIAEVADCLQHTELLYKILEL</sequence>
<feature type="region of interest" description="Disordered" evidence="1">
    <location>
        <begin position="59"/>
        <end position="107"/>
    </location>
</feature>
<proteinExistence type="predicted"/>
<evidence type="ECO:0000313" key="2">
    <source>
        <dbReference type="EMBL" id="KAI5066958.1"/>
    </source>
</evidence>
<dbReference type="Proteomes" id="UP000886520">
    <property type="component" value="Chromosome 17"/>
</dbReference>
<dbReference type="EMBL" id="JABFUD020000017">
    <property type="protein sequence ID" value="KAI5066958.1"/>
    <property type="molecule type" value="Genomic_DNA"/>
</dbReference>
<reference evidence="2" key="1">
    <citation type="submission" date="2021-01" db="EMBL/GenBank/DDBJ databases">
        <title>Adiantum capillus-veneris genome.</title>
        <authorList>
            <person name="Fang Y."/>
            <person name="Liao Q."/>
        </authorList>
    </citation>
    <scope>NUCLEOTIDE SEQUENCE</scope>
    <source>
        <strain evidence="2">H3</strain>
        <tissue evidence="2">Leaf</tissue>
    </source>
</reference>
<feature type="compositionally biased region" description="Polar residues" evidence="1">
    <location>
        <begin position="85"/>
        <end position="95"/>
    </location>
</feature>
<accession>A0A9D4UFE9</accession>
<feature type="region of interest" description="Disordered" evidence="1">
    <location>
        <begin position="142"/>
        <end position="162"/>
    </location>
</feature>
<evidence type="ECO:0000313" key="3">
    <source>
        <dbReference type="Proteomes" id="UP000886520"/>
    </source>
</evidence>
<protein>
    <submittedName>
        <fullName evidence="2">Uncharacterized protein</fullName>
    </submittedName>
</protein>
<organism evidence="2 3">
    <name type="scientific">Adiantum capillus-veneris</name>
    <name type="common">Maidenhair fern</name>
    <dbReference type="NCBI Taxonomy" id="13818"/>
    <lineage>
        <taxon>Eukaryota</taxon>
        <taxon>Viridiplantae</taxon>
        <taxon>Streptophyta</taxon>
        <taxon>Embryophyta</taxon>
        <taxon>Tracheophyta</taxon>
        <taxon>Polypodiopsida</taxon>
        <taxon>Polypodiidae</taxon>
        <taxon>Polypodiales</taxon>
        <taxon>Pteridineae</taxon>
        <taxon>Pteridaceae</taxon>
        <taxon>Vittarioideae</taxon>
        <taxon>Adiantum</taxon>
    </lineage>
</organism>
<name>A0A9D4UFE9_ADICA</name>
<keyword evidence="3" id="KW-1185">Reference proteome</keyword>
<dbReference type="OrthoDB" id="1930188at2759"/>
<gene>
    <name evidence="2" type="ORF">GOP47_0017486</name>
</gene>